<keyword evidence="4" id="KW-0812">Transmembrane</keyword>
<feature type="domain" description="Penicillin-binding protein dimerisation" evidence="6">
    <location>
        <begin position="64"/>
        <end position="244"/>
    </location>
</feature>
<evidence type="ECO:0000256" key="2">
    <source>
        <dbReference type="ARBA" id="ARBA00022645"/>
    </source>
</evidence>
<feature type="domain" description="Penicillin-binding protein transpeptidase" evidence="5">
    <location>
        <begin position="289"/>
        <end position="596"/>
    </location>
</feature>
<dbReference type="Gene3D" id="3.40.710.10">
    <property type="entry name" value="DD-peptidase/beta-lactamase superfamily"/>
    <property type="match status" value="1"/>
</dbReference>
<dbReference type="InterPro" id="IPR012338">
    <property type="entry name" value="Beta-lactam/transpept-like"/>
</dbReference>
<dbReference type="InterPro" id="IPR050515">
    <property type="entry name" value="Beta-lactam/transpept"/>
</dbReference>
<evidence type="ECO:0000256" key="1">
    <source>
        <dbReference type="ARBA" id="ARBA00004370"/>
    </source>
</evidence>
<proteinExistence type="predicted"/>
<accession>A0ABW0KNR5</accession>
<dbReference type="Gene3D" id="3.30.450.330">
    <property type="match status" value="1"/>
</dbReference>
<dbReference type="SUPFAM" id="SSF56601">
    <property type="entry name" value="beta-lactamase/transpeptidase-like"/>
    <property type="match status" value="1"/>
</dbReference>
<evidence type="ECO:0000256" key="4">
    <source>
        <dbReference type="SAM" id="Phobius"/>
    </source>
</evidence>
<dbReference type="SUPFAM" id="SSF56519">
    <property type="entry name" value="Penicillin binding protein dimerisation domain"/>
    <property type="match status" value="1"/>
</dbReference>
<dbReference type="PANTHER" id="PTHR30627">
    <property type="entry name" value="PEPTIDOGLYCAN D,D-TRANSPEPTIDASE"/>
    <property type="match status" value="1"/>
</dbReference>
<evidence type="ECO:0000256" key="3">
    <source>
        <dbReference type="ARBA" id="ARBA00023136"/>
    </source>
</evidence>
<comment type="subcellular location">
    <subcellularLocation>
        <location evidence="1">Membrane</location>
    </subcellularLocation>
</comment>
<dbReference type="EMBL" id="JBHSMQ010000003">
    <property type="protein sequence ID" value="MFC5455064.1"/>
    <property type="molecule type" value="Genomic_DNA"/>
</dbReference>
<feature type="transmembrane region" description="Helical" evidence="4">
    <location>
        <begin position="21"/>
        <end position="40"/>
    </location>
</feature>
<gene>
    <name evidence="7" type="ORF">ACFQDI_09380</name>
</gene>
<evidence type="ECO:0000313" key="8">
    <source>
        <dbReference type="Proteomes" id="UP001596052"/>
    </source>
</evidence>
<keyword evidence="2" id="KW-0378">Hydrolase</keyword>
<organism evidence="7 8">
    <name type="scientific">Prosthecobacter fluviatilis</name>
    <dbReference type="NCBI Taxonomy" id="445931"/>
    <lineage>
        <taxon>Bacteria</taxon>
        <taxon>Pseudomonadati</taxon>
        <taxon>Verrucomicrobiota</taxon>
        <taxon>Verrucomicrobiia</taxon>
        <taxon>Verrucomicrobiales</taxon>
        <taxon>Verrucomicrobiaceae</taxon>
        <taxon>Prosthecobacter</taxon>
    </lineage>
</organism>
<keyword evidence="3 4" id="KW-0472">Membrane</keyword>
<evidence type="ECO:0000313" key="7">
    <source>
        <dbReference type="EMBL" id="MFC5455064.1"/>
    </source>
</evidence>
<keyword evidence="2" id="KW-0645">Protease</keyword>
<dbReference type="Proteomes" id="UP001596052">
    <property type="component" value="Unassembled WGS sequence"/>
</dbReference>
<evidence type="ECO:0000259" key="6">
    <source>
        <dbReference type="Pfam" id="PF03717"/>
    </source>
</evidence>
<dbReference type="Gene3D" id="3.90.1310.10">
    <property type="entry name" value="Penicillin-binding protein 2a (Domain 2)"/>
    <property type="match status" value="1"/>
</dbReference>
<dbReference type="InterPro" id="IPR001460">
    <property type="entry name" value="PCN-bd_Tpept"/>
</dbReference>
<protein>
    <submittedName>
        <fullName evidence="7">Peptidoglycan D,D-transpeptidase FtsI family protein</fullName>
    </submittedName>
</protein>
<dbReference type="InterPro" id="IPR036138">
    <property type="entry name" value="PBP_dimer_sf"/>
</dbReference>
<dbReference type="Pfam" id="PF00905">
    <property type="entry name" value="Transpeptidase"/>
    <property type="match status" value="1"/>
</dbReference>
<sequence>MSQPLPNQIQLRRDRPVCRRMLLLLFVLLAGFSLVTWRLAVIQIKESPRLTQLAARKYQRHIVLPAHRGAIKDLSGEYLAHDEDVRELYTDRTHLREVVTVRHHLAAIRGVKALALREQLDDAGTLAAYHDHVAKVLAGILPQSEQEIRSQLASDKPEIVLAKQVDEDTAKQWSELFKDRHIFGIYMRPTVARRFPAQDRLSLVLGITDSNNRGRWGVEKLMDARLTGIPGEQLIERDKSGHELPSYRSQVIEPQHGSDAHLTIDMQLQDNVEAICERAWKANNARRAVIVVTEPSTGTILAMAARPHRDASNPDDSTWTNYAIAGAYEPGSIFKVVTLAAALDNRKVTPGEMIDCGNMYYEDPVRKVKLSDDEPLGMQTVKGVLVHSSNIGMYKISKRVGQDMMLDYATRFGFGAPTGIGLVGEEAGRFNTGKWSNTTYSRMPIGYEVNVTPLQMCMAYGAIANGGVLMKPRLIDRIVKPNGETEVMPPQPVWQVCTAKTAASLRDFLEGVVTEGTGKRAALPEVRVGGKTGTTRRYDPEKKRYIDGTYLTSFIGMAPIDNPKLVCLVMLDDPKAESSAMVRGGRIAAPIFSEVVRETLDHLAIRNERPLKVAVKGGVQ</sequence>
<evidence type="ECO:0000259" key="5">
    <source>
        <dbReference type="Pfam" id="PF00905"/>
    </source>
</evidence>
<comment type="caution">
    <text evidence="7">The sequence shown here is derived from an EMBL/GenBank/DDBJ whole genome shotgun (WGS) entry which is preliminary data.</text>
</comment>
<name>A0ABW0KNR5_9BACT</name>
<keyword evidence="4" id="KW-1133">Transmembrane helix</keyword>
<keyword evidence="8" id="KW-1185">Reference proteome</keyword>
<dbReference type="PANTHER" id="PTHR30627:SF1">
    <property type="entry name" value="PEPTIDOGLYCAN D,D-TRANSPEPTIDASE FTSI"/>
    <property type="match status" value="1"/>
</dbReference>
<dbReference type="RefSeq" id="WP_377165780.1">
    <property type="nucleotide sequence ID" value="NZ_JBHSMQ010000003.1"/>
</dbReference>
<dbReference type="InterPro" id="IPR005311">
    <property type="entry name" value="PBP_dimer"/>
</dbReference>
<keyword evidence="2" id="KW-0121">Carboxypeptidase</keyword>
<reference evidence="8" key="1">
    <citation type="journal article" date="2019" name="Int. J. Syst. Evol. Microbiol.">
        <title>The Global Catalogue of Microorganisms (GCM) 10K type strain sequencing project: providing services to taxonomists for standard genome sequencing and annotation.</title>
        <authorList>
            <consortium name="The Broad Institute Genomics Platform"/>
            <consortium name="The Broad Institute Genome Sequencing Center for Infectious Disease"/>
            <person name="Wu L."/>
            <person name="Ma J."/>
        </authorList>
    </citation>
    <scope>NUCLEOTIDE SEQUENCE [LARGE SCALE GENOMIC DNA]</scope>
    <source>
        <strain evidence="8">CGMCC 4.1469</strain>
    </source>
</reference>
<dbReference type="Pfam" id="PF03717">
    <property type="entry name" value="PBP_dimer"/>
    <property type="match status" value="1"/>
</dbReference>